<dbReference type="Proteomes" id="UP000013750">
    <property type="component" value="Unassembled WGS sequence"/>
</dbReference>
<dbReference type="EMBL" id="ASWH01000003">
    <property type="protein sequence ID" value="EOW78407.1"/>
    <property type="molecule type" value="Genomic_DNA"/>
</dbReference>
<dbReference type="HOGENOM" id="CLU_2507538_0_0_9"/>
<sequence>MDNKSEKIVKTFKRASIQEVVNKIQKEAKTTDLMRVEVFEDYDLEVGGVFRGCSTSEEFYTTTIPLSDEIALEYDLAKHLIEISL</sequence>
<name>R2X9U4_9ENTE</name>
<accession>R2X9U4</accession>
<reference evidence="1 3" key="1">
    <citation type="submission" date="2013-02" db="EMBL/GenBank/DDBJ databases">
        <title>The Genome Sequence of Enterococcus gilvus ATCC BAA-350.</title>
        <authorList>
            <consortium name="The Broad Institute Genome Sequencing Platform"/>
            <consortium name="The Broad Institute Genome Sequencing Center for Infectious Disease"/>
            <person name="Earl A.M."/>
            <person name="Gilmore M.S."/>
            <person name="Lebreton F."/>
            <person name="Walker B."/>
            <person name="Young S.K."/>
            <person name="Zeng Q."/>
            <person name="Gargeya S."/>
            <person name="Fitzgerald M."/>
            <person name="Haas B."/>
            <person name="Abouelleil A."/>
            <person name="Alvarado L."/>
            <person name="Arachchi H.M."/>
            <person name="Berlin A.M."/>
            <person name="Chapman S.B."/>
            <person name="Dewar J."/>
            <person name="Goldberg J."/>
            <person name="Griggs A."/>
            <person name="Gujja S."/>
            <person name="Hansen M."/>
            <person name="Howarth C."/>
            <person name="Imamovic A."/>
            <person name="Larimer J."/>
            <person name="McCowan C."/>
            <person name="Murphy C."/>
            <person name="Neiman D."/>
            <person name="Pearson M."/>
            <person name="Priest M."/>
            <person name="Roberts A."/>
            <person name="Saif S."/>
            <person name="Shea T."/>
            <person name="Sisk P."/>
            <person name="Sykes S."/>
            <person name="Wortman J."/>
            <person name="Nusbaum C."/>
            <person name="Birren B."/>
        </authorList>
    </citation>
    <scope>NUCLEOTIDE SEQUENCE [LARGE SCALE GENOMIC DNA]</scope>
    <source>
        <strain evidence="1 3">ATCC BAA-350</strain>
    </source>
</reference>
<evidence type="ECO:0000313" key="1">
    <source>
        <dbReference type="EMBL" id="EOI51584.1"/>
    </source>
</evidence>
<dbReference type="Proteomes" id="UP000014160">
    <property type="component" value="Unassembled WGS sequence"/>
</dbReference>
<keyword evidence="4" id="KW-1185">Reference proteome</keyword>
<evidence type="ECO:0000313" key="4">
    <source>
        <dbReference type="Proteomes" id="UP000014160"/>
    </source>
</evidence>
<evidence type="ECO:0000313" key="2">
    <source>
        <dbReference type="EMBL" id="EOW78407.1"/>
    </source>
</evidence>
<proteinExistence type="predicted"/>
<reference evidence="2 4" key="2">
    <citation type="submission" date="2013-03" db="EMBL/GenBank/DDBJ databases">
        <title>The Genome Sequence of Enterococcus gilvus ATCC BAA-350 (PacBio/Illumina hybrid assembly).</title>
        <authorList>
            <consortium name="The Broad Institute Genomics Platform"/>
            <consortium name="The Broad Institute Genome Sequencing Center for Infectious Disease"/>
            <person name="Earl A."/>
            <person name="Russ C."/>
            <person name="Gilmore M."/>
            <person name="Surin D."/>
            <person name="Walker B."/>
            <person name="Young S."/>
            <person name="Zeng Q."/>
            <person name="Gargeya S."/>
            <person name="Fitzgerald M."/>
            <person name="Haas B."/>
            <person name="Abouelleil A."/>
            <person name="Allen A.W."/>
            <person name="Alvarado L."/>
            <person name="Arachchi H.M."/>
            <person name="Berlin A.M."/>
            <person name="Chapman S.B."/>
            <person name="Gainer-Dewar J."/>
            <person name="Goldberg J."/>
            <person name="Griggs A."/>
            <person name="Gujja S."/>
            <person name="Hansen M."/>
            <person name="Howarth C."/>
            <person name="Imamovic A."/>
            <person name="Ireland A."/>
            <person name="Larimer J."/>
            <person name="McCowan C."/>
            <person name="Murphy C."/>
            <person name="Pearson M."/>
            <person name="Poon T.W."/>
            <person name="Priest M."/>
            <person name="Roberts A."/>
            <person name="Saif S."/>
            <person name="Shea T."/>
            <person name="Sisk P."/>
            <person name="Sykes S."/>
            <person name="Wortman J."/>
            <person name="Nusbaum C."/>
            <person name="Birren B."/>
        </authorList>
    </citation>
    <scope>NUCLEOTIDE SEQUENCE [LARGE SCALE GENOMIC DNA]</scope>
    <source>
        <strain evidence="2 4">ATCC BAA-350</strain>
    </source>
</reference>
<protein>
    <submittedName>
        <fullName evidence="1">Uncharacterized protein</fullName>
    </submittedName>
</protein>
<dbReference type="RefSeq" id="WP_010782438.1">
    <property type="nucleotide sequence ID" value="NZ_ASWH01000003.1"/>
</dbReference>
<dbReference type="AlphaFoldDB" id="R2X9U4"/>
<evidence type="ECO:0000313" key="3">
    <source>
        <dbReference type="Proteomes" id="UP000013750"/>
    </source>
</evidence>
<dbReference type="EMBL" id="AJDQ01000032">
    <property type="protein sequence ID" value="EOI51584.1"/>
    <property type="molecule type" value="Genomic_DNA"/>
</dbReference>
<comment type="caution">
    <text evidence="1">The sequence shown here is derived from an EMBL/GenBank/DDBJ whole genome shotgun (WGS) entry which is preliminary data.</text>
</comment>
<gene>
    <name evidence="2" type="ORF">I592_04000</name>
    <name evidence="1" type="ORF">UKC_04125</name>
</gene>
<organism evidence="1 3">
    <name type="scientific">Enterococcus gilvus ATCC BAA-350</name>
    <dbReference type="NCBI Taxonomy" id="1158614"/>
    <lineage>
        <taxon>Bacteria</taxon>
        <taxon>Bacillati</taxon>
        <taxon>Bacillota</taxon>
        <taxon>Bacilli</taxon>
        <taxon>Lactobacillales</taxon>
        <taxon>Enterococcaceae</taxon>
        <taxon>Enterococcus</taxon>
    </lineage>
</organism>
<dbReference type="PATRIC" id="fig|1158614.3.peg.4103"/>